<comment type="subcellular location">
    <subcellularLocation>
        <location evidence="1">Cell inner membrane</location>
        <topology evidence="1">Multi-pass membrane protein</topology>
    </subcellularLocation>
</comment>
<dbReference type="SUPFAM" id="SSF160355">
    <property type="entry name" value="Bacterial polysaccharide co-polymerase-like"/>
    <property type="match status" value="1"/>
</dbReference>
<dbReference type="Pfam" id="PF02706">
    <property type="entry name" value="Wzz"/>
    <property type="match status" value="1"/>
</dbReference>
<feature type="coiled-coil region" evidence="12">
    <location>
        <begin position="162"/>
        <end position="216"/>
    </location>
</feature>
<dbReference type="Proteomes" id="UP000682928">
    <property type="component" value="Chromosome"/>
</dbReference>
<dbReference type="InterPro" id="IPR050445">
    <property type="entry name" value="Bact_polysacc_biosynth/exp"/>
</dbReference>
<evidence type="ECO:0000256" key="2">
    <source>
        <dbReference type="ARBA" id="ARBA00004756"/>
    </source>
</evidence>
<evidence type="ECO:0000256" key="8">
    <source>
        <dbReference type="ARBA" id="ARBA00023136"/>
    </source>
</evidence>
<evidence type="ECO:0000256" key="7">
    <source>
        <dbReference type="ARBA" id="ARBA00022989"/>
    </source>
</evidence>
<dbReference type="AlphaFoldDB" id="A0AA86M8D2"/>
<evidence type="ECO:0000256" key="1">
    <source>
        <dbReference type="ARBA" id="ARBA00004429"/>
    </source>
</evidence>
<sequence length="347" mass="39163">MESVHYTEFFFFDWKLHLKVAMTHNDNNLIRDNNDSEQVDLIDIFLQLWRGKWVIAVFVVLAVIIAGLYVTFAKEKWTSTAVITMPDAGQIAGYTNAMTLIYGDSKVDNLEIQQRVITRFSGAFSALAETLKNQAEPENLTIDTAVKGQPLPLKVTYQGDSAKNAQQVLAKYIQQVDEEIADELDLDLATNIKSRLTELQDSLATQEKVAQEQKNLRIQQIAQALTFAKDSGVKQPQVQQTQDVTQDTLFLLGSDALESMIKNEASRPLVFSPDYYRTRQNLLDIQRIKPDSENMHAYRYVMKPTEPLRRDSPKHVLSFVLAILLGAIAGAGVVLTRNAIRNYQPRG</sequence>
<evidence type="ECO:0000256" key="5">
    <source>
        <dbReference type="ARBA" id="ARBA00022692"/>
    </source>
</evidence>
<evidence type="ECO:0000256" key="9">
    <source>
        <dbReference type="ARBA" id="ARBA00038118"/>
    </source>
</evidence>
<keyword evidence="12" id="KW-0175">Coiled coil</keyword>
<dbReference type="PANTHER" id="PTHR32309">
    <property type="entry name" value="TYROSINE-PROTEIN KINASE"/>
    <property type="match status" value="1"/>
</dbReference>
<evidence type="ECO:0000256" key="12">
    <source>
        <dbReference type="SAM" id="Coils"/>
    </source>
</evidence>
<evidence type="ECO:0000256" key="3">
    <source>
        <dbReference type="ARBA" id="ARBA00022475"/>
    </source>
</evidence>
<evidence type="ECO:0000256" key="6">
    <source>
        <dbReference type="ARBA" id="ARBA00022985"/>
    </source>
</evidence>
<evidence type="ECO:0000259" key="14">
    <source>
        <dbReference type="Pfam" id="PF02706"/>
    </source>
</evidence>
<gene>
    <name evidence="15" type="primary">wzz</name>
    <name evidence="15" type="ORF">ENKO_15510</name>
</gene>
<keyword evidence="7 13" id="KW-1133">Transmembrane helix</keyword>
<evidence type="ECO:0000256" key="11">
    <source>
        <dbReference type="ARBA" id="ARBA00042235"/>
    </source>
</evidence>
<dbReference type="EMBL" id="AP024590">
    <property type="protein sequence ID" value="BCU54957.1"/>
    <property type="molecule type" value="Genomic_DNA"/>
</dbReference>
<dbReference type="GO" id="GO:0009103">
    <property type="term" value="P:lipopolysaccharide biosynthetic process"/>
    <property type="evidence" value="ECO:0007669"/>
    <property type="project" value="UniProtKB-KW"/>
</dbReference>
<keyword evidence="8 13" id="KW-0472">Membrane</keyword>
<keyword evidence="6" id="KW-0448">Lipopolysaccharide biosynthesis</keyword>
<evidence type="ECO:0000256" key="4">
    <source>
        <dbReference type="ARBA" id="ARBA00022519"/>
    </source>
</evidence>
<comment type="similarity">
    <text evidence="9">Belongs to the WzzB/Cld/Rol family.</text>
</comment>
<keyword evidence="3" id="KW-1003">Cell membrane</keyword>
<dbReference type="NCBIfam" id="NF012015">
    <property type="entry name" value="PRK15471.1"/>
    <property type="match status" value="1"/>
</dbReference>
<protein>
    <recommendedName>
        <fullName evidence="10">Chain length determinant protein</fullName>
    </recommendedName>
    <alternativeName>
        <fullName evidence="11">Polysaccharide antigen chain regulator</fullName>
    </alternativeName>
</protein>
<keyword evidence="5 13" id="KW-0812">Transmembrane</keyword>
<organism evidence="15 16">
    <name type="scientific">Enterobacter kobei</name>
    <dbReference type="NCBI Taxonomy" id="208224"/>
    <lineage>
        <taxon>Bacteria</taxon>
        <taxon>Pseudomonadati</taxon>
        <taxon>Pseudomonadota</taxon>
        <taxon>Gammaproteobacteria</taxon>
        <taxon>Enterobacterales</taxon>
        <taxon>Enterobacteriaceae</taxon>
        <taxon>Enterobacter</taxon>
        <taxon>Enterobacter cloacae complex</taxon>
    </lineage>
</organism>
<dbReference type="GO" id="GO:0005886">
    <property type="term" value="C:plasma membrane"/>
    <property type="evidence" value="ECO:0007669"/>
    <property type="project" value="UniProtKB-SubCell"/>
</dbReference>
<evidence type="ECO:0000313" key="15">
    <source>
        <dbReference type="EMBL" id="BCU54957.1"/>
    </source>
</evidence>
<proteinExistence type="inferred from homology"/>
<evidence type="ECO:0000256" key="10">
    <source>
        <dbReference type="ARBA" id="ARBA00039982"/>
    </source>
</evidence>
<feature type="transmembrane region" description="Helical" evidence="13">
    <location>
        <begin position="53"/>
        <end position="72"/>
    </location>
</feature>
<dbReference type="Gene3D" id="3.30.1890.10">
    <property type="entry name" value="FepE-like"/>
    <property type="match status" value="1"/>
</dbReference>
<evidence type="ECO:0000313" key="16">
    <source>
        <dbReference type="Proteomes" id="UP000682928"/>
    </source>
</evidence>
<dbReference type="PANTHER" id="PTHR32309:SF29">
    <property type="entry name" value="CHAIN LENGTH DETERMINANT PROTEIN"/>
    <property type="match status" value="1"/>
</dbReference>
<dbReference type="GO" id="GO:0004713">
    <property type="term" value="F:protein tyrosine kinase activity"/>
    <property type="evidence" value="ECO:0007669"/>
    <property type="project" value="TreeGrafter"/>
</dbReference>
<dbReference type="InterPro" id="IPR003856">
    <property type="entry name" value="LPS_length_determ_N"/>
</dbReference>
<name>A0AA86M8D2_9ENTR</name>
<feature type="transmembrane region" description="Helical" evidence="13">
    <location>
        <begin position="316"/>
        <end position="335"/>
    </location>
</feature>
<evidence type="ECO:0000256" key="13">
    <source>
        <dbReference type="SAM" id="Phobius"/>
    </source>
</evidence>
<feature type="domain" description="Polysaccharide chain length determinant N-terminal" evidence="14">
    <location>
        <begin position="37"/>
        <end position="141"/>
    </location>
</feature>
<reference evidence="15" key="1">
    <citation type="submission" date="2021-04" db="EMBL/GenBank/DDBJ databases">
        <title>Difference and commonality of drug resistance evolution in various bacteria. and drug sensitivity profiles.</title>
        <authorList>
            <person name="Maeda T."/>
            <person name="Shibai A."/>
            <person name="Kawada K."/>
            <person name="Kotani H."/>
            <person name="Tarusawa Y."/>
            <person name="Tanabe K."/>
            <person name="Furusawa C."/>
        </authorList>
    </citation>
    <scope>NUCLEOTIDE SEQUENCE</scope>
    <source>
        <strain evidence="15">JCM 8580</strain>
    </source>
</reference>
<accession>A0AA86M8D2</accession>
<comment type="pathway">
    <text evidence="2">Bacterial outer membrane biogenesis; lipopolysaccharide biosynthesis.</text>
</comment>
<keyword evidence="4" id="KW-0997">Cell inner membrane</keyword>